<organism evidence="3 4">
    <name type="scientific">Tardibacter chloracetimidivorans</name>
    <dbReference type="NCBI Taxonomy" id="1921510"/>
    <lineage>
        <taxon>Bacteria</taxon>
        <taxon>Pseudomonadati</taxon>
        <taxon>Pseudomonadota</taxon>
        <taxon>Alphaproteobacteria</taxon>
        <taxon>Sphingomonadales</taxon>
        <taxon>Sphingomonadaceae</taxon>
        <taxon>Tardibacter</taxon>
    </lineage>
</organism>
<evidence type="ECO:0000259" key="2">
    <source>
        <dbReference type="Pfam" id="PF13579"/>
    </source>
</evidence>
<dbReference type="GO" id="GO:0016757">
    <property type="term" value="F:glycosyltransferase activity"/>
    <property type="evidence" value="ECO:0007669"/>
    <property type="project" value="InterPro"/>
</dbReference>
<evidence type="ECO:0000313" key="4">
    <source>
        <dbReference type="Proteomes" id="UP000182063"/>
    </source>
</evidence>
<dbReference type="EMBL" id="CP018221">
    <property type="protein sequence ID" value="API58421.1"/>
    <property type="molecule type" value="Genomic_DNA"/>
</dbReference>
<dbReference type="AlphaFoldDB" id="A0A1L3ZS08"/>
<accession>A0A1L3ZS08</accession>
<sequence>MRIAFIIAALGAGGAERVISLIANDWATKGWQVTVIAFDDPADPVYHHFHPSIELVRLNLSPASGRRLSGVWLNLQRVFALRRSLKRLRPDVAVSFLTKINVLALLASRGMTLPVIVSERNNPRRQAAHPLWAQILAKLYPRADAIVMQTRDSLECLPPSARARAHVIPNPVSAPATAAPGDRPTVIAGVGRLIPQKGFDLLIRAFATVAGQFPQWNLVIWGEGDERTRLQALTDEHGLQGRISLPGVSPTPGSWIEETGVFILSSRFEGFPNVLAEAMAAGLPVIAFDCAYGPHDLIIPGQNGILVPPEDVALLATAMTDLLSRRQLQAQLGSAAKMDTRRFLPDEIIGRWTALVELFQAGTASTNPNKL</sequence>
<dbReference type="RefSeq" id="WP_072595994.1">
    <property type="nucleotide sequence ID" value="NZ_CP018221.1"/>
</dbReference>
<dbReference type="Pfam" id="PF13579">
    <property type="entry name" value="Glyco_trans_4_4"/>
    <property type="match status" value="1"/>
</dbReference>
<dbReference type="SUPFAM" id="SSF53756">
    <property type="entry name" value="UDP-Glycosyltransferase/glycogen phosphorylase"/>
    <property type="match status" value="1"/>
</dbReference>
<dbReference type="PANTHER" id="PTHR12526">
    <property type="entry name" value="GLYCOSYLTRANSFERASE"/>
    <property type="match status" value="1"/>
</dbReference>
<name>A0A1L3ZS08_9SPHN</name>
<reference evidence="4" key="1">
    <citation type="submission" date="2016-11" db="EMBL/GenBank/DDBJ databases">
        <title>Complete Genome Sequence of alachlor-degrading Sphingomonas sp. strain JJ-A5.</title>
        <authorList>
            <person name="Lee H."/>
            <person name="Ka J.-O."/>
        </authorList>
    </citation>
    <scope>NUCLEOTIDE SEQUENCE [LARGE SCALE GENOMIC DNA]</scope>
    <source>
        <strain evidence="4">JJ-A5</strain>
    </source>
</reference>
<keyword evidence="4" id="KW-1185">Reference proteome</keyword>
<dbReference type="Pfam" id="PF00534">
    <property type="entry name" value="Glycos_transf_1"/>
    <property type="match status" value="1"/>
</dbReference>
<dbReference type="OrthoDB" id="9790710at2"/>
<evidence type="ECO:0008006" key="5">
    <source>
        <dbReference type="Google" id="ProtNLM"/>
    </source>
</evidence>
<proteinExistence type="predicted"/>
<evidence type="ECO:0000259" key="1">
    <source>
        <dbReference type="Pfam" id="PF00534"/>
    </source>
</evidence>
<dbReference type="InterPro" id="IPR028098">
    <property type="entry name" value="Glyco_trans_4-like_N"/>
</dbReference>
<dbReference type="Proteomes" id="UP000182063">
    <property type="component" value="Chromosome"/>
</dbReference>
<dbReference type="KEGG" id="sphj:BSL82_03155"/>
<protein>
    <recommendedName>
        <fullName evidence="5">Glycosyltransferase family 4 protein</fullName>
    </recommendedName>
</protein>
<feature type="domain" description="Glycosyl transferase family 1" evidence="1">
    <location>
        <begin position="182"/>
        <end position="337"/>
    </location>
</feature>
<feature type="domain" description="Glycosyltransferase subfamily 4-like N-terminal" evidence="2">
    <location>
        <begin position="13"/>
        <end position="170"/>
    </location>
</feature>
<dbReference type="STRING" id="1921510.BSL82_03155"/>
<evidence type="ECO:0000313" key="3">
    <source>
        <dbReference type="EMBL" id="API58421.1"/>
    </source>
</evidence>
<dbReference type="Gene3D" id="3.40.50.2000">
    <property type="entry name" value="Glycogen Phosphorylase B"/>
    <property type="match status" value="2"/>
</dbReference>
<dbReference type="InterPro" id="IPR001296">
    <property type="entry name" value="Glyco_trans_1"/>
</dbReference>
<gene>
    <name evidence="3" type="ORF">BSL82_03155</name>
</gene>
<dbReference type="CDD" id="cd03820">
    <property type="entry name" value="GT4_AmsD-like"/>
    <property type="match status" value="1"/>
</dbReference>